<dbReference type="EMBL" id="JAHQIW010006666">
    <property type="protein sequence ID" value="KAJ1369729.1"/>
    <property type="molecule type" value="Genomic_DNA"/>
</dbReference>
<reference evidence="1" key="1">
    <citation type="submission" date="2021-06" db="EMBL/GenBank/DDBJ databases">
        <title>Parelaphostrongylus tenuis whole genome reference sequence.</title>
        <authorList>
            <person name="Garwood T.J."/>
            <person name="Larsen P.A."/>
            <person name="Fountain-Jones N.M."/>
            <person name="Garbe J.R."/>
            <person name="Macchietto M.G."/>
            <person name="Kania S.A."/>
            <person name="Gerhold R.W."/>
            <person name="Richards J.E."/>
            <person name="Wolf T.M."/>
        </authorList>
    </citation>
    <scope>NUCLEOTIDE SEQUENCE</scope>
    <source>
        <strain evidence="1">MNPRO001-30</strain>
        <tissue evidence="1">Meninges</tissue>
    </source>
</reference>
<dbReference type="AlphaFoldDB" id="A0AAD5R5A1"/>
<keyword evidence="2" id="KW-1185">Reference proteome</keyword>
<protein>
    <submittedName>
        <fullName evidence="1">Uncharacterized protein</fullName>
    </submittedName>
</protein>
<accession>A0AAD5R5A1</accession>
<dbReference type="Proteomes" id="UP001196413">
    <property type="component" value="Unassembled WGS sequence"/>
</dbReference>
<proteinExistence type="predicted"/>
<organism evidence="1 2">
    <name type="scientific">Parelaphostrongylus tenuis</name>
    <name type="common">Meningeal worm</name>
    <dbReference type="NCBI Taxonomy" id="148309"/>
    <lineage>
        <taxon>Eukaryota</taxon>
        <taxon>Metazoa</taxon>
        <taxon>Ecdysozoa</taxon>
        <taxon>Nematoda</taxon>
        <taxon>Chromadorea</taxon>
        <taxon>Rhabditida</taxon>
        <taxon>Rhabditina</taxon>
        <taxon>Rhabditomorpha</taxon>
        <taxon>Strongyloidea</taxon>
        <taxon>Metastrongylidae</taxon>
        <taxon>Parelaphostrongylus</taxon>
    </lineage>
</organism>
<gene>
    <name evidence="1" type="ORF">KIN20_031275</name>
</gene>
<evidence type="ECO:0000313" key="1">
    <source>
        <dbReference type="EMBL" id="KAJ1369729.1"/>
    </source>
</evidence>
<sequence length="80" mass="9115">MEILWLCDFCKKKRRKLPKQNRLVSVRISMGVPSIAAISGMKDFVHLCATTFVRKSDNVQNPLSSKISEIFAKFDVNVQT</sequence>
<evidence type="ECO:0000313" key="2">
    <source>
        <dbReference type="Proteomes" id="UP001196413"/>
    </source>
</evidence>
<name>A0AAD5R5A1_PARTN</name>
<comment type="caution">
    <text evidence="1">The sequence shown here is derived from an EMBL/GenBank/DDBJ whole genome shotgun (WGS) entry which is preliminary data.</text>
</comment>